<sequence length="169" mass="20106">MDTRNRLYNEIRKSPGLHFRELQRRISMATGALQYHLDYLEKRSLIKSERVENTKRFFAMQTKRLDGEEQIMPFLRQEKTRHLLIAMLSGRKNTIQSLARKTQTPYSTTSRLLDKIVDAGMAQKARKRKQIHYTLERPESIGQMLLAYRKSFLDELVDNFVETWQELKT</sequence>
<dbReference type="Pfam" id="PF24266">
    <property type="entry name" value="HTH_HVO_0163_N"/>
    <property type="match status" value="1"/>
</dbReference>
<dbReference type="InterPro" id="IPR036388">
    <property type="entry name" value="WH-like_DNA-bd_sf"/>
</dbReference>
<dbReference type="AlphaFoldDB" id="A0A7J4JUU8"/>
<dbReference type="PANTHER" id="PTHR36216:SF1">
    <property type="entry name" value="HTH ARSR-TYPE DOMAIN-CONTAINING PROTEIN"/>
    <property type="match status" value="1"/>
</dbReference>
<dbReference type="InterPro" id="IPR036390">
    <property type="entry name" value="WH_DNA-bd_sf"/>
</dbReference>
<dbReference type="Proteomes" id="UP000590964">
    <property type="component" value="Unassembled WGS sequence"/>
</dbReference>
<proteinExistence type="predicted"/>
<evidence type="ECO:0000259" key="1">
    <source>
        <dbReference type="Pfam" id="PF24266"/>
    </source>
</evidence>
<dbReference type="Proteomes" id="UP000527315">
    <property type="component" value="Unassembled WGS sequence"/>
</dbReference>
<evidence type="ECO:0000313" key="2">
    <source>
        <dbReference type="EMBL" id="HIH21552.1"/>
    </source>
</evidence>
<name>A0A7J4JUU8_9ARCH</name>
<reference evidence="2" key="1">
    <citation type="journal article" date="2020" name="bioRxiv">
        <title>A rank-normalized archaeal taxonomy based on genome phylogeny resolves widespread incomplete and uneven classifications.</title>
        <authorList>
            <person name="Rinke C."/>
            <person name="Chuvochina M."/>
            <person name="Mussig A.J."/>
            <person name="Chaumeil P.-A."/>
            <person name="Waite D.W."/>
            <person name="Whitman W.B."/>
            <person name="Parks D.H."/>
            <person name="Hugenholtz P."/>
        </authorList>
    </citation>
    <scope>NUCLEOTIDE SEQUENCE</scope>
    <source>
        <strain evidence="3">UBA10036</strain>
        <strain evidence="2">UBA10191</strain>
    </source>
</reference>
<dbReference type="EMBL" id="DUFJ01000101">
    <property type="protein sequence ID" value="HIH33499.1"/>
    <property type="molecule type" value="Genomic_DNA"/>
</dbReference>
<dbReference type="EMBL" id="DUFW01000042">
    <property type="protein sequence ID" value="HIH21552.1"/>
    <property type="molecule type" value="Genomic_DNA"/>
</dbReference>
<evidence type="ECO:0000313" key="4">
    <source>
        <dbReference type="Proteomes" id="UP000590964"/>
    </source>
</evidence>
<dbReference type="SUPFAM" id="SSF46785">
    <property type="entry name" value="Winged helix' DNA-binding domain"/>
    <property type="match status" value="2"/>
</dbReference>
<evidence type="ECO:0000313" key="3">
    <source>
        <dbReference type="EMBL" id="HIH33499.1"/>
    </source>
</evidence>
<dbReference type="PANTHER" id="PTHR36216">
    <property type="entry name" value="TRANSCRIPTIONAL REGULATOR, TRMB"/>
    <property type="match status" value="1"/>
</dbReference>
<gene>
    <name evidence="2" type="ORF">HA222_02735</name>
    <name evidence="3" type="ORF">HA227_04590</name>
</gene>
<accession>A0A7J4JUU8</accession>
<dbReference type="Gene3D" id="1.10.10.10">
    <property type="entry name" value="Winged helix-like DNA-binding domain superfamily/Winged helix DNA-binding domain"/>
    <property type="match status" value="2"/>
</dbReference>
<protein>
    <submittedName>
        <fullName evidence="2">Transcriptional regulator</fullName>
    </submittedName>
</protein>
<organism evidence="2 4">
    <name type="scientific">Candidatus Iainarchaeum sp</name>
    <dbReference type="NCBI Taxonomy" id="3101447"/>
    <lineage>
        <taxon>Archaea</taxon>
        <taxon>Candidatus Iainarchaeota</taxon>
        <taxon>Candidatus Iainarchaeia</taxon>
        <taxon>Candidatus Iainarchaeales</taxon>
        <taxon>Candidatus Iainarchaeaceae</taxon>
        <taxon>Candidatus Iainarchaeum</taxon>
    </lineage>
</organism>
<comment type="caution">
    <text evidence="2">The sequence shown here is derived from an EMBL/GenBank/DDBJ whole genome shotgun (WGS) entry which is preliminary data.</text>
</comment>
<feature type="domain" description="HVO-0163 N-terminal HTH" evidence="1">
    <location>
        <begin position="2"/>
        <end position="63"/>
    </location>
</feature>
<dbReference type="InterPro" id="IPR056504">
    <property type="entry name" value="HTH_HVO_0163_N"/>
</dbReference>